<dbReference type="InterPro" id="IPR035437">
    <property type="entry name" value="SNase_OB-fold_sf"/>
</dbReference>
<dbReference type="GO" id="GO:0004519">
    <property type="term" value="F:endonuclease activity"/>
    <property type="evidence" value="ECO:0007669"/>
    <property type="project" value="UniProtKB-KW"/>
</dbReference>
<accession>A0A1F5KKN7</accession>
<proteinExistence type="predicted"/>
<dbReference type="Proteomes" id="UP000177328">
    <property type="component" value="Unassembled WGS sequence"/>
</dbReference>
<evidence type="ECO:0000256" key="1">
    <source>
        <dbReference type="ARBA" id="ARBA00022722"/>
    </source>
</evidence>
<keyword evidence="2" id="KW-0255">Endonuclease</keyword>
<dbReference type="SUPFAM" id="SSF50199">
    <property type="entry name" value="Staphylococcal nuclease"/>
    <property type="match status" value="1"/>
</dbReference>
<dbReference type="PANTHER" id="PTHR12302">
    <property type="entry name" value="EBNA2 BINDING PROTEIN P100"/>
    <property type="match status" value="1"/>
</dbReference>
<name>A0A1F5KKN7_9BACT</name>
<protein>
    <recommendedName>
        <fullName evidence="4">TNase-like domain-containing protein</fullName>
    </recommendedName>
</protein>
<keyword evidence="1" id="KW-0540">Nuclease</keyword>
<dbReference type="EMBL" id="MFDD01000002">
    <property type="protein sequence ID" value="OGE41181.1"/>
    <property type="molecule type" value="Genomic_DNA"/>
</dbReference>
<sequence length="186" mass="20507">MFKKSTLVLILTLILGISLIYQGIREPTILTSSPSSSLQILGEATPSAQLVSVTRVVDGDTLEVSISGGKKTVRLIGINTPETVDPRRPIQCFGNEASNETKRLALGRQVSLQKDVSETDKFGRLLRFVYIKLDDGNFLFLNDYLVRSGFAQVSTYPPDVKLVSRFKEAEAEAQAAKKGLWSACYY</sequence>
<dbReference type="PANTHER" id="PTHR12302:SF3">
    <property type="entry name" value="SERINE_THREONINE-PROTEIN KINASE 31"/>
    <property type="match status" value="1"/>
</dbReference>
<keyword evidence="3" id="KW-0378">Hydrolase</keyword>
<evidence type="ECO:0000313" key="5">
    <source>
        <dbReference type="EMBL" id="OGE41181.1"/>
    </source>
</evidence>
<dbReference type="AlphaFoldDB" id="A0A1F5KKN7"/>
<dbReference type="SMART" id="SM00318">
    <property type="entry name" value="SNc"/>
    <property type="match status" value="1"/>
</dbReference>
<evidence type="ECO:0000256" key="3">
    <source>
        <dbReference type="ARBA" id="ARBA00022801"/>
    </source>
</evidence>
<evidence type="ECO:0000256" key="2">
    <source>
        <dbReference type="ARBA" id="ARBA00022759"/>
    </source>
</evidence>
<dbReference type="GO" id="GO:0016787">
    <property type="term" value="F:hydrolase activity"/>
    <property type="evidence" value="ECO:0007669"/>
    <property type="project" value="UniProtKB-KW"/>
</dbReference>
<dbReference type="InterPro" id="IPR016071">
    <property type="entry name" value="Staphylococal_nuclease_OB-fold"/>
</dbReference>
<evidence type="ECO:0000313" key="6">
    <source>
        <dbReference type="Proteomes" id="UP000177328"/>
    </source>
</evidence>
<comment type="caution">
    <text evidence="5">The sequence shown here is derived from an EMBL/GenBank/DDBJ whole genome shotgun (WGS) entry which is preliminary data.</text>
</comment>
<evidence type="ECO:0000259" key="4">
    <source>
        <dbReference type="PROSITE" id="PS50830"/>
    </source>
</evidence>
<reference evidence="5 6" key="1">
    <citation type="journal article" date="2016" name="Nat. Commun.">
        <title>Thousands of microbial genomes shed light on interconnected biogeochemical processes in an aquifer system.</title>
        <authorList>
            <person name="Anantharaman K."/>
            <person name="Brown C.T."/>
            <person name="Hug L.A."/>
            <person name="Sharon I."/>
            <person name="Castelle C.J."/>
            <person name="Probst A.J."/>
            <person name="Thomas B.C."/>
            <person name="Singh A."/>
            <person name="Wilkins M.J."/>
            <person name="Karaoz U."/>
            <person name="Brodie E.L."/>
            <person name="Williams K.H."/>
            <person name="Hubbard S.S."/>
            <person name="Banfield J.F."/>
        </authorList>
    </citation>
    <scope>NUCLEOTIDE SEQUENCE [LARGE SCALE GENOMIC DNA]</scope>
</reference>
<feature type="domain" description="TNase-like" evidence="4">
    <location>
        <begin position="47"/>
        <end position="183"/>
    </location>
</feature>
<dbReference type="Gene3D" id="2.40.50.90">
    <property type="match status" value="1"/>
</dbReference>
<gene>
    <name evidence="5" type="ORF">A3D25_01455</name>
</gene>
<organism evidence="5 6">
    <name type="scientific">Candidatus Daviesbacteria bacterium RIFCSPHIGHO2_02_FULL_43_12</name>
    <dbReference type="NCBI Taxonomy" id="1797776"/>
    <lineage>
        <taxon>Bacteria</taxon>
        <taxon>Candidatus Daviesiibacteriota</taxon>
    </lineage>
</organism>
<dbReference type="PROSITE" id="PS50830">
    <property type="entry name" value="TNASE_3"/>
    <property type="match status" value="1"/>
</dbReference>
<dbReference type="Pfam" id="PF00565">
    <property type="entry name" value="SNase"/>
    <property type="match status" value="1"/>
</dbReference>